<evidence type="ECO:0000259" key="1">
    <source>
        <dbReference type="Pfam" id="PF13392"/>
    </source>
</evidence>
<dbReference type="RefSeq" id="WP_223004342.1">
    <property type="nucleotide sequence ID" value="NZ_JAHSSF010000001.1"/>
</dbReference>
<organism evidence="2 3">
    <name type="scientific">Nitratireductor rhodophyticola</name>
    <dbReference type="NCBI Taxonomy" id="2854036"/>
    <lineage>
        <taxon>Bacteria</taxon>
        <taxon>Pseudomonadati</taxon>
        <taxon>Pseudomonadota</taxon>
        <taxon>Alphaproteobacteria</taxon>
        <taxon>Hyphomicrobiales</taxon>
        <taxon>Phyllobacteriaceae</taxon>
        <taxon>Nitratireductor</taxon>
    </lineage>
</organism>
<dbReference type="Pfam" id="PF13392">
    <property type="entry name" value="HNH_3"/>
    <property type="match status" value="1"/>
</dbReference>
<accession>A0ABS7RH43</accession>
<evidence type="ECO:0000313" key="3">
    <source>
        <dbReference type="Proteomes" id="UP000777661"/>
    </source>
</evidence>
<protein>
    <submittedName>
        <fullName evidence="2">HNH endonuclease</fullName>
    </submittedName>
</protein>
<keyword evidence="3" id="KW-1185">Reference proteome</keyword>
<proteinExistence type="predicted"/>
<dbReference type="SUPFAM" id="SSF54060">
    <property type="entry name" value="His-Me finger endonucleases"/>
    <property type="match status" value="1"/>
</dbReference>
<dbReference type="InterPro" id="IPR003615">
    <property type="entry name" value="HNH_nuc"/>
</dbReference>
<dbReference type="InterPro" id="IPR044930">
    <property type="entry name" value="Homing_endonuclease_His-Me"/>
</dbReference>
<sequence length="175" mass="19498">MIDNPLGGRSVEEYRQERRSAGAPITLAYFEERSIPEPNSGCWIWLGALHKRHGYGAVRAYGSTTRAHRLCFEVTSGQKLPSSIDVCHTCDVRCCVNPDHLFMGTRTDNMQDCSAKGRIVVPELRGESCPAAKLTEAQVLAIRADPRSQRAIAIAYGVDKGTIAHIKHRKTWRHI</sequence>
<gene>
    <name evidence="2" type="ORF">KVG22_19440</name>
</gene>
<reference evidence="2 3" key="1">
    <citation type="submission" date="2021-06" db="EMBL/GenBank/DDBJ databases">
        <title>Nitratireductor porphyridii sp. nov., isolated from a small marine red alga, Porphyridium purpureum in South Korea.</title>
        <authorList>
            <person name="Kim K.H."/>
            <person name="Kristyanto S."/>
            <person name="Jeon C.O."/>
        </authorList>
    </citation>
    <scope>NUCLEOTIDE SEQUENCE [LARGE SCALE GENOMIC DNA]</scope>
    <source>
        <strain evidence="2 3">R6</strain>
    </source>
</reference>
<dbReference type="InterPro" id="IPR044925">
    <property type="entry name" value="His-Me_finger_sf"/>
</dbReference>
<keyword evidence="2" id="KW-0540">Nuclease</keyword>
<evidence type="ECO:0000313" key="2">
    <source>
        <dbReference type="EMBL" id="MBY8918785.1"/>
    </source>
</evidence>
<dbReference type="Gene3D" id="3.90.75.10">
    <property type="entry name" value="Homing Intron 3 (I-ppo) Encoded Endonuclease, Chain A"/>
    <property type="match status" value="1"/>
</dbReference>
<comment type="caution">
    <text evidence="2">The sequence shown here is derived from an EMBL/GenBank/DDBJ whole genome shotgun (WGS) entry which is preliminary data.</text>
</comment>
<keyword evidence="2" id="KW-0255">Endonuclease</keyword>
<dbReference type="EMBL" id="JAHSQO010000007">
    <property type="protein sequence ID" value="MBY8918785.1"/>
    <property type="molecule type" value="Genomic_DNA"/>
</dbReference>
<feature type="domain" description="HNH nuclease" evidence="1">
    <location>
        <begin position="67"/>
        <end position="111"/>
    </location>
</feature>
<dbReference type="Proteomes" id="UP000777661">
    <property type="component" value="Unassembled WGS sequence"/>
</dbReference>
<keyword evidence="2" id="KW-0378">Hydrolase</keyword>
<name>A0ABS7RH43_9HYPH</name>
<dbReference type="GO" id="GO:0004519">
    <property type="term" value="F:endonuclease activity"/>
    <property type="evidence" value="ECO:0007669"/>
    <property type="project" value="UniProtKB-KW"/>
</dbReference>